<dbReference type="RefSeq" id="WP_246072303.1">
    <property type="nucleotide sequence ID" value="NZ_CP041660.1"/>
</dbReference>
<evidence type="ECO:0000313" key="2">
    <source>
        <dbReference type="Proteomes" id="UP001467690"/>
    </source>
</evidence>
<name>A0ABV1RGV9_9ALTE</name>
<protein>
    <submittedName>
        <fullName evidence="1">Uncharacterized protein</fullName>
    </submittedName>
</protein>
<comment type="caution">
    <text evidence="1">The sequence shown here is derived from an EMBL/GenBank/DDBJ whole genome shotgun (WGS) entry which is preliminary data.</text>
</comment>
<sequence length="213" mass="24360">MVDFFAQQQDFSQDSERLLAYAQLCTVFYERELKLLADCQYSPERLRKRLTSLPFYIKRAAESLIALENPLTLDTQNGTWSSKQKRRCPADKIDDELNGKWLSRNAQIGLIVPVKVVDTGVVCFKLDCIDAVSDEKIRLNEHGWFALNGHCLEQCDEDKRVLKANKDTMSAAACGHQWIGGDMTFPRTLTLRELLLTTVINWPNLNKPMPLTH</sequence>
<reference evidence="1 2" key="1">
    <citation type="submission" date="2024-06" db="EMBL/GenBank/DDBJ databases">
        <authorList>
            <person name="Chen R.Y."/>
        </authorList>
    </citation>
    <scope>NUCLEOTIDE SEQUENCE [LARGE SCALE GENOMIC DNA]</scope>
    <source>
        <strain evidence="1 2">D2</strain>
    </source>
</reference>
<organism evidence="1 2">
    <name type="scientific">Catenovulum sediminis</name>
    <dbReference type="NCBI Taxonomy" id="1740262"/>
    <lineage>
        <taxon>Bacteria</taxon>
        <taxon>Pseudomonadati</taxon>
        <taxon>Pseudomonadota</taxon>
        <taxon>Gammaproteobacteria</taxon>
        <taxon>Alteromonadales</taxon>
        <taxon>Alteromonadaceae</taxon>
        <taxon>Catenovulum</taxon>
    </lineage>
</organism>
<evidence type="ECO:0000313" key="1">
    <source>
        <dbReference type="EMBL" id="MER2491981.1"/>
    </source>
</evidence>
<dbReference type="EMBL" id="JBELOE010000183">
    <property type="protein sequence ID" value="MER2491981.1"/>
    <property type="molecule type" value="Genomic_DNA"/>
</dbReference>
<proteinExistence type="predicted"/>
<dbReference type="Proteomes" id="UP001467690">
    <property type="component" value="Unassembled WGS sequence"/>
</dbReference>
<accession>A0ABV1RGV9</accession>
<keyword evidence="2" id="KW-1185">Reference proteome</keyword>
<gene>
    <name evidence="1" type="ORF">ABS311_08800</name>
</gene>